<dbReference type="GO" id="GO:1990247">
    <property type="term" value="F:N6-methyladenosine-containing RNA reader activity"/>
    <property type="evidence" value="ECO:0007669"/>
    <property type="project" value="UniProtKB-UniRule"/>
</dbReference>
<evidence type="ECO:0000313" key="7">
    <source>
        <dbReference type="EMBL" id="KAJ4955909.1"/>
    </source>
</evidence>
<dbReference type="EMBL" id="JAMYWD010000011">
    <property type="protein sequence ID" value="KAJ4955909.1"/>
    <property type="molecule type" value="Genomic_DNA"/>
</dbReference>
<evidence type="ECO:0000313" key="8">
    <source>
        <dbReference type="Proteomes" id="UP001141806"/>
    </source>
</evidence>
<evidence type="ECO:0000259" key="6">
    <source>
        <dbReference type="PROSITE" id="PS50882"/>
    </source>
</evidence>
<feature type="region of interest" description="Disordered" evidence="5">
    <location>
        <begin position="349"/>
        <end position="378"/>
    </location>
</feature>
<dbReference type="GO" id="GO:0003729">
    <property type="term" value="F:mRNA binding"/>
    <property type="evidence" value="ECO:0007669"/>
    <property type="project" value="UniProtKB-UniRule"/>
</dbReference>
<accession>A0A9Q0JX42</accession>
<sequence length="755" mass="83218">MFFENSKVAIVRFVKFTRGNLDIEHNWVSSWGGCHSMEYYGSEQGSTENHLIKGAKSIPFITSQPFEEIGIMANEGAPEFVVDQSLYYTPANNYYGYYCTGFESPGEWDDHHRFFGLDGPDLNYAGLQTENLPYVYYTPSYGYAQSPYNPYNPYIPGAIVGMDSPFVGMQQYYTGPSSQPNVSSPPYFPLVVPSRPEIIPNSLQDPSLFSTGVSKLNKADGQGSKHNRPSASAEIFPTPPRSSLGDVKSDLVDTSLNQSHFSANVSEESKANVAPNKQLGSSHLASLHGTQGRNAPVSIQAADHFSVGRVSSLRNSLKVALPVTHGYSDFGLNGRGWPTVDKLRPRLPYGGGISNGNGSPDVLGEQNRGPRTSRSRNQWASSFSVKAYTTKAGDIDAAGNIIIHPEQYNKDDFPVKYVDAKFFVIKSYSEDDVHKSIKYNVWSSTPNGNKRLDSAYEDAQRIVAGKPRGCPVFLFFSVNASGQFCGVAEMIGPVDFHKDMDFWQQDKWSGSFPVKWHIIKDVPNSSFRHIILENNENKPVTNSRDTQEIRCKQGAEMLSIFKSYTSKTSMLDDFLFYEERQKIMYEEKARLLSKAYEGSLLMPTFVLPEKPNVLVDVPLEAEEKPTKRNDLDSLGRTTASISEQASLKSAVAMSSSNCTKDDADRKVVQDVNDVTSLLKIGSVTINPKQAEVKPSDATTVTVVEPEPNHVVTVGSMPVSVSGSLPEILMVGTIPVNPKTPKVDKERVLASDGNPV</sequence>
<organism evidence="7 8">
    <name type="scientific">Protea cynaroides</name>
    <dbReference type="NCBI Taxonomy" id="273540"/>
    <lineage>
        <taxon>Eukaryota</taxon>
        <taxon>Viridiplantae</taxon>
        <taxon>Streptophyta</taxon>
        <taxon>Embryophyta</taxon>
        <taxon>Tracheophyta</taxon>
        <taxon>Spermatophyta</taxon>
        <taxon>Magnoliopsida</taxon>
        <taxon>Proteales</taxon>
        <taxon>Proteaceae</taxon>
        <taxon>Protea</taxon>
    </lineage>
</organism>
<dbReference type="PANTHER" id="PTHR12357:SF92">
    <property type="entry name" value="YTH DOMAIN-CONTAINING FAMILY PROTEIN"/>
    <property type="match status" value="1"/>
</dbReference>
<evidence type="ECO:0000256" key="5">
    <source>
        <dbReference type="SAM" id="MobiDB-lite"/>
    </source>
</evidence>
<evidence type="ECO:0000256" key="4">
    <source>
        <dbReference type="RuleBase" id="RU369095"/>
    </source>
</evidence>
<dbReference type="AlphaFoldDB" id="A0A9Q0JX42"/>
<evidence type="ECO:0000256" key="2">
    <source>
        <dbReference type="ARBA" id="ARBA00022490"/>
    </source>
</evidence>
<dbReference type="Gene3D" id="3.10.590.10">
    <property type="entry name" value="ph1033 like domains"/>
    <property type="match status" value="1"/>
</dbReference>
<feature type="region of interest" description="Disordered" evidence="5">
    <location>
        <begin position="213"/>
        <end position="244"/>
    </location>
</feature>
<dbReference type="CDD" id="cd21134">
    <property type="entry name" value="YTH"/>
    <property type="match status" value="1"/>
</dbReference>
<dbReference type="PANTHER" id="PTHR12357">
    <property type="entry name" value="YTH YT521-B HOMOLOGY DOMAIN-CONTAINING"/>
    <property type="match status" value="1"/>
</dbReference>
<comment type="caution">
    <text evidence="7">The sequence shown here is derived from an EMBL/GenBank/DDBJ whole genome shotgun (WGS) entry which is preliminary data.</text>
</comment>
<comment type="subcellular location">
    <subcellularLocation>
        <location evidence="1">Cytoplasm</location>
    </subcellularLocation>
</comment>
<evidence type="ECO:0000256" key="1">
    <source>
        <dbReference type="ARBA" id="ARBA00004496"/>
    </source>
</evidence>
<keyword evidence="8" id="KW-1185">Reference proteome</keyword>
<dbReference type="Proteomes" id="UP001141806">
    <property type="component" value="Unassembled WGS sequence"/>
</dbReference>
<protein>
    <recommendedName>
        <fullName evidence="4">YTH domain-containing family protein</fullName>
    </recommendedName>
</protein>
<dbReference type="FunFam" id="3.10.590.10:FF:000001">
    <property type="entry name" value="YTH domain family 1, isoform CRA_a"/>
    <property type="match status" value="1"/>
</dbReference>
<dbReference type="InterPro" id="IPR045168">
    <property type="entry name" value="YTH_prot"/>
</dbReference>
<dbReference type="InterPro" id="IPR007275">
    <property type="entry name" value="YTH_domain"/>
</dbReference>
<dbReference type="Pfam" id="PF04146">
    <property type="entry name" value="YTH"/>
    <property type="match status" value="1"/>
</dbReference>
<dbReference type="PROSITE" id="PS50882">
    <property type="entry name" value="YTH"/>
    <property type="match status" value="1"/>
</dbReference>
<evidence type="ECO:0000256" key="3">
    <source>
        <dbReference type="ARBA" id="ARBA00022884"/>
    </source>
</evidence>
<keyword evidence="3 4" id="KW-0694">RNA-binding</keyword>
<dbReference type="OrthoDB" id="306690at2759"/>
<dbReference type="GO" id="GO:0005737">
    <property type="term" value="C:cytoplasm"/>
    <property type="evidence" value="ECO:0007669"/>
    <property type="project" value="UniProtKB-SubCell"/>
</dbReference>
<gene>
    <name evidence="7" type="ORF">NE237_012692</name>
</gene>
<comment type="similarity">
    <text evidence="4">Belongs to the YTHDF family.</text>
</comment>
<comment type="function">
    <text evidence="4">Specifically recognizes and binds N6-methyladenosine (m6A)-containing RNAs, and regulates mRNA stability. M6A is a modification present at internal sites of mRNAs and some non-coding RNAs and plays a role in mRNA stability and processing.</text>
</comment>
<keyword evidence="2" id="KW-0963">Cytoplasm</keyword>
<feature type="domain" description="YTH" evidence="6">
    <location>
        <begin position="420"/>
        <end position="561"/>
    </location>
</feature>
<dbReference type="GO" id="GO:0061157">
    <property type="term" value="P:mRNA destabilization"/>
    <property type="evidence" value="ECO:0007669"/>
    <property type="project" value="TreeGrafter"/>
</dbReference>
<reference evidence="7" key="1">
    <citation type="journal article" date="2023" name="Plant J.">
        <title>The genome of the king protea, Protea cynaroides.</title>
        <authorList>
            <person name="Chang J."/>
            <person name="Duong T.A."/>
            <person name="Schoeman C."/>
            <person name="Ma X."/>
            <person name="Roodt D."/>
            <person name="Barker N."/>
            <person name="Li Z."/>
            <person name="Van de Peer Y."/>
            <person name="Mizrachi E."/>
        </authorList>
    </citation>
    <scope>NUCLEOTIDE SEQUENCE</scope>
    <source>
        <tissue evidence="7">Young leaves</tissue>
    </source>
</reference>
<name>A0A9Q0JX42_9MAGN</name>
<feature type="compositionally biased region" description="Polar residues" evidence="5">
    <location>
        <begin position="369"/>
        <end position="378"/>
    </location>
</feature>
<proteinExistence type="inferred from homology"/>